<evidence type="ECO:0000313" key="2">
    <source>
        <dbReference type="Proteomes" id="UP000774570"/>
    </source>
</evidence>
<gene>
    <name evidence="1" type="primary">brxD</name>
    <name evidence="1" type="ORF">K1Y72_24325</name>
</gene>
<accession>A0ABS7G0Y2</accession>
<organism evidence="1 2">
    <name type="scientific">Actinomadura parmotrematis</name>
    <dbReference type="NCBI Taxonomy" id="2864039"/>
    <lineage>
        <taxon>Bacteria</taxon>
        <taxon>Bacillati</taxon>
        <taxon>Actinomycetota</taxon>
        <taxon>Actinomycetes</taxon>
        <taxon>Streptosporangiales</taxon>
        <taxon>Thermomonosporaceae</taxon>
        <taxon>Actinomadura</taxon>
    </lineage>
</organism>
<keyword evidence="1" id="KW-0547">Nucleotide-binding</keyword>
<protein>
    <submittedName>
        <fullName evidence="1">BREX system ATP-binding protein BrxD</fullName>
    </submittedName>
</protein>
<name>A0ABS7G0Y2_9ACTN</name>
<dbReference type="Proteomes" id="UP000774570">
    <property type="component" value="Unassembled WGS sequence"/>
</dbReference>
<dbReference type="RefSeq" id="WP_220168750.1">
    <property type="nucleotide sequence ID" value="NZ_JAIBOA010000016.1"/>
</dbReference>
<dbReference type="EMBL" id="JAIBOA010000016">
    <property type="protein sequence ID" value="MBW8485529.1"/>
    <property type="molecule type" value="Genomic_DNA"/>
</dbReference>
<proteinExistence type="predicted"/>
<evidence type="ECO:0000313" key="1">
    <source>
        <dbReference type="EMBL" id="MBW8485529.1"/>
    </source>
</evidence>
<dbReference type="Pfam" id="PF10923">
    <property type="entry name" value="BrxC_BrxD"/>
    <property type="match status" value="1"/>
</dbReference>
<dbReference type="NCBIfam" id="NF033438">
    <property type="entry name" value="BREX_BrxD"/>
    <property type="match status" value="1"/>
</dbReference>
<dbReference type="InterPro" id="IPR027417">
    <property type="entry name" value="P-loop_NTPase"/>
</dbReference>
<dbReference type="GO" id="GO:0005524">
    <property type="term" value="F:ATP binding"/>
    <property type="evidence" value="ECO:0007669"/>
    <property type="project" value="UniProtKB-KW"/>
</dbReference>
<sequence length="440" mass="47597">MPPRTSRTRRRRIIRALANGTVPESGLGLFAVGMGRFEAALDEALDAAATGEGVFKAVRGEYGSGKTFFARWLAERAHAKGMATSEVQFSPEQTPLHRFETVYRAVVDNLAVTGGGSGAFATIVDSWLLTLEDDAAAIRGPAGHRGADEGVDELIESRLKAAGETAPEFALALRGYRRARLSGDHEAADALLAWLSGSDRISTRALRSAGLKGRLDPANAHDFLRGLLLILRDSGHTGLLLVLDEIETLQRARSDSRDRGLNALRQLIDDLSGGGLPHLFLVITGTPAFYDGPNGVQRLAPLAQRLDTDFATDARYDTARATQIRLTGMDAAKLAELGRTVRDLFAAGHEEEERIRTRVDDAYVADLAAAVAGRLGTGAAPRMYLRKLVADVLYRVAEFPDFDPRRDYAKVRLAAADLNDDELHALTTRATSADEIDLDL</sequence>
<keyword evidence="2" id="KW-1185">Reference proteome</keyword>
<dbReference type="SUPFAM" id="SSF52540">
    <property type="entry name" value="P-loop containing nucleoside triphosphate hydrolases"/>
    <property type="match status" value="1"/>
</dbReference>
<keyword evidence="1" id="KW-0067">ATP-binding</keyword>
<dbReference type="InterPro" id="IPR021228">
    <property type="entry name" value="BrxD"/>
</dbReference>
<reference evidence="1 2" key="1">
    <citation type="submission" date="2021-07" db="EMBL/GenBank/DDBJ databases">
        <title>Actinomadura sp. PM05-2 isolated from lichen.</title>
        <authorList>
            <person name="Somphong A."/>
            <person name="Phongsopitanun W."/>
            <person name="Tanasupawat S."/>
            <person name="Peongsungnone V."/>
        </authorList>
    </citation>
    <scope>NUCLEOTIDE SEQUENCE [LARGE SCALE GENOMIC DNA]</scope>
    <source>
        <strain evidence="1 2">PM05-2</strain>
    </source>
</reference>
<comment type="caution">
    <text evidence="1">The sequence shown here is derived from an EMBL/GenBank/DDBJ whole genome shotgun (WGS) entry which is preliminary data.</text>
</comment>